<dbReference type="Proteomes" id="UP000323632">
    <property type="component" value="Unassembled WGS sequence"/>
</dbReference>
<name>A0A5M6CIT5_9BACT</name>
<dbReference type="AlphaFoldDB" id="A0A5M6CIT5"/>
<organism evidence="2 3">
    <name type="scientific">Taibaiella lutea</name>
    <dbReference type="NCBI Taxonomy" id="2608001"/>
    <lineage>
        <taxon>Bacteria</taxon>
        <taxon>Pseudomonadati</taxon>
        <taxon>Bacteroidota</taxon>
        <taxon>Chitinophagia</taxon>
        <taxon>Chitinophagales</taxon>
        <taxon>Chitinophagaceae</taxon>
        <taxon>Taibaiella</taxon>
    </lineage>
</organism>
<reference evidence="2 3" key="1">
    <citation type="submission" date="2019-09" db="EMBL/GenBank/DDBJ databases">
        <title>Genome sequence and assembly of Taibaiella sp.</title>
        <authorList>
            <person name="Chhetri G."/>
        </authorList>
    </citation>
    <scope>NUCLEOTIDE SEQUENCE [LARGE SCALE GENOMIC DNA]</scope>
    <source>
        <strain evidence="2 3">KVB11</strain>
    </source>
</reference>
<dbReference type="EMBL" id="VWSH01000002">
    <property type="protein sequence ID" value="KAA5535111.1"/>
    <property type="molecule type" value="Genomic_DNA"/>
</dbReference>
<protein>
    <recommendedName>
        <fullName evidence="4">Outer membrane protein beta-barrel domain-containing protein</fullName>
    </recommendedName>
</protein>
<evidence type="ECO:0008006" key="4">
    <source>
        <dbReference type="Google" id="ProtNLM"/>
    </source>
</evidence>
<comment type="caution">
    <text evidence="2">The sequence shown here is derived from an EMBL/GenBank/DDBJ whole genome shotgun (WGS) entry which is preliminary data.</text>
</comment>
<proteinExistence type="predicted"/>
<feature type="chain" id="PRO_5024271241" description="Outer membrane protein beta-barrel domain-containing protein" evidence="1">
    <location>
        <begin position="21"/>
        <end position="218"/>
    </location>
</feature>
<dbReference type="RefSeq" id="WP_150032790.1">
    <property type="nucleotide sequence ID" value="NZ_VWSH01000002.1"/>
</dbReference>
<evidence type="ECO:0000313" key="3">
    <source>
        <dbReference type="Proteomes" id="UP000323632"/>
    </source>
</evidence>
<keyword evidence="3" id="KW-1185">Reference proteome</keyword>
<accession>A0A5M6CIT5</accession>
<evidence type="ECO:0000256" key="1">
    <source>
        <dbReference type="SAM" id="SignalP"/>
    </source>
</evidence>
<keyword evidence="1" id="KW-0732">Signal</keyword>
<sequence length="218" mass="23341">MKKIKLLSLALLSFAIHSKAQNRHGLWISPNLQIAGGTMTDIYPSEYNADASAIVNLGADGCWMFNNHIGAGTGLAYGAYAYQWSISGVGGKAEYIGTQVTLDIPVFVRFVTGNGGGGFFAQAGFINSFNLVDEETLKLNGNEVQKATGSVAKQDFKNYSILPFVYFGGNIRCGNKVQMTLGPQISYQINGNFSESSGLDGHYLCFGVKLGVGIHCSK</sequence>
<evidence type="ECO:0000313" key="2">
    <source>
        <dbReference type="EMBL" id="KAA5535111.1"/>
    </source>
</evidence>
<feature type="signal peptide" evidence="1">
    <location>
        <begin position="1"/>
        <end position="20"/>
    </location>
</feature>
<gene>
    <name evidence="2" type="ORF">F0919_11000</name>
</gene>